<organism evidence="1 2">
    <name type="scientific">Legionella shakespearei DSM 23087</name>
    <dbReference type="NCBI Taxonomy" id="1122169"/>
    <lineage>
        <taxon>Bacteria</taxon>
        <taxon>Pseudomonadati</taxon>
        <taxon>Pseudomonadota</taxon>
        <taxon>Gammaproteobacteria</taxon>
        <taxon>Legionellales</taxon>
        <taxon>Legionellaceae</taxon>
        <taxon>Legionella</taxon>
    </lineage>
</organism>
<dbReference type="Proteomes" id="UP000054600">
    <property type="component" value="Unassembled WGS sequence"/>
</dbReference>
<protein>
    <submittedName>
        <fullName evidence="1">Uncharacterized protein</fullName>
    </submittedName>
</protein>
<sequence length="273" mass="31758">MFLFDIFGVSMSKTEREHYILANDLLHELFAADPHNPMLHSIKGNLEHVYNWLPSEKALYDPQNKKHVAARQSLEAAVIILQSIKKCNSEYIQTTPDPQNNPLFKNMLQGSHVLIDDNGAFVDAVKSQITLVKRYSSHYKKEKIAELKKDFPDLTPKQLEDKFNHAKPDYSLRAEVVFNELLMGQIQIDEKKYSWLQLEGHSHQPRTVYNSTLLNVLDRMLQWVNYSIEKLGHHMDYLRYRFHGRTMNIGQYGKSSFTESNPLRLDAREATLV</sequence>
<keyword evidence="2" id="KW-1185">Reference proteome</keyword>
<dbReference type="eggNOG" id="ENOG502ZNP4">
    <property type="taxonomic scope" value="Bacteria"/>
</dbReference>
<dbReference type="EMBL" id="LNYW01000074">
    <property type="protein sequence ID" value="KTD56463.1"/>
    <property type="molecule type" value="Genomic_DNA"/>
</dbReference>
<proteinExistence type="predicted"/>
<dbReference type="AlphaFoldDB" id="A0A0W0YIJ0"/>
<accession>A0A0W0YIJ0</accession>
<evidence type="ECO:0000313" key="2">
    <source>
        <dbReference type="Proteomes" id="UP000054600"/>
    </source>
</evidence>
<comment type="caution">
    <text evidence="1">The sequence shown here is derived from an EMBL/GenBank/DDBJ whole genome shotgun (WGS) entry which is preliminary data.</text>
</comment>
<gene>
    <name evidence="1" type="ORF">Lsha_2862</name>
</gene>
<dbReference type="PATRIC" id="fig|1122169.6.peg.3288"/>
<reference evidence="1 2" key="1">
    <citation type="submission" date="2015-11" db="EMBL/GenBank/DDBJ databases">
        <title>Genomic analysis of 38 Legionella species identifies large and diverse effector repertoires.</title>
        <authorList>
            <person name="Burstein D."/>
            <person name="Amaro F."/>
            <person name="Zusman T."/>
            <person name="Lifshitz Z."/>
            <person name="Cohen O."/>
            <person name="Gilbert J.A."/>
            <person name="Pupko T."/>
            <person name="Shuman H.A."/>
            <person name="Segal G."/>
        </authorList>
    </citation>
    <scope>NUCLEOTIDE SEQUENCE [LARGE SCALE GENOMIC DNA]</scope>
    <source>
        <strain evidence="1 2">ATCC 49655</strain>
    </source>
</reference>
<name>A0A0W0YIJ0_9GAMM</name>
<evidence type="ECO:0000313" key="1">
    <source>
        <dbReference type="EMBL" id="KTD56463.1"/>
    </source>
</evidence>